<proteinExistence type="inferred from homology"/>
<dbReference type="EMBL" id="BAABFO010000001">
    <property type="protein sequence ID" value="GAA4323301.1"/>
    <property type="molecule type" value="Genomic_DNA"/>
</dbReference>
<evidence type="ECO:0000256" key="3">
    <source>
        <dbReference type="ARBA" id="ARBA00022576"/>
    </source>
</evidence>
<comment type="caution">
    <text evidence="7">The sequence shown here is derived from an EMBL/GenBank/DDBJ whole genome shotgun (WGS) entry which is preliminary data.</text>
</comment>
<evidence type="ECO:0000313" key="7">
    <source>
        <dbReference type="EMBL" id="GAA4323301.1"/>
    </source>
</evidence>
<reference evidence="8" key="1">
    <citation type="journal article" date="2019" name="Int. J. Syst. Evol. Microbiol.">
        <title>The Global Catalogue of Microorganisms (GCM) 10K type strain sequencing project: providing services to taxonomists for standard genome sequencing and annotation.</title>
        <authorList>
            <consortium name="The Broad Institute Genomics Platform"/>
            <consortium name="The Broad Institute Genome Sequencing Center for Infectious Disease"/>
            <person name="Wu L."/>
            <person name="Ma J."/>
        </authorList>
    </citation>
    <scope>NUCLEOTIDE SEQUENCE [LARGE SCALE GENOMIC DNA]</scope>
    <source>
        <strain evidence="8">JCM 17666</strain>
    </source>
</reference>
<keyword evidence="5" id="KW-0663">Pyridoxal phosphate</keyword>
<comment type="similarity">
    <text evidence="2">Belongs to the class-I pyridoxal-phosphate-dependent aminotransferase family.</text>
</comment>
<keyword evidence="4" id="KW-0808">Transferase</keyword>
<protein>
    <submittedName>
        <fullName evidence="7">Pyridoxal phosphate-dependent aminotransferase</fullName>
    </submittedName>
</protein>
<evidence type="ECO:0000256" key="1">
    <source>
        <dbReference type="ARBA" id="ARBA00001933"/>
    </source>
</evidence>
<dbReference type="InterPro" id="IPR015424">
    <property type="entry name" value="PyrdxlP-dep_Trfase"/>
</dbReference>
<dbReference type="PANTHER" id="PTHR46383:SF1">
    <property type="entry name" value="ASPARTATE AMINOTRANSFERASE"/>
    <property type="match status" value="1"/>
</dbReference>
<evidence type="ECO:0000256" key="2">
    <source>
        <dbReference type="ARBA" id="ARBA00007441"/>
    </source>
</evidence>
<dbReference type="InterPro" id="IPR004839">
    <property type="entry name" value="Aminotransferase_I/II_large"/>
</dbReference>
<keyword evidence="8" id="KW-1185">Reference proteome</keyword>
<accession>A0ABP8GFF7</accession>
<dbReference type="InterPro" id="IPR015421">
    <property type="entry name" value="PyrdxlP-dep_Trfase_major"/>
</dbReference>
<dbReference type="PANTHER" id="PTHR46383">
    <property type="entry name" value="ASPARTATE AMINOTRANSFERASE"/>
    <property type="match status" value="1"/>
</dbReference>
<name>A0ABP8GFF7_9BURK</name>
<dbReference type="InterPro" id="IPR050596">
    <property type="entry name" value="AspAT/PAT-like"/>
</dbReference>
<dbReference type="Gene3D" id="3.90.1150.10">
    <property type="entry name" value="Aspartate Aminotransferase, domain 1"/>
    <property type="match status" value="1"/>
</dbReference>
<comment type="cofactor">
    <cofactor evidence="1">
        <name>pyridoxal 5'-phosphate</name>
        <dbReference type="ChEBI" id="CHEBI:597326"/>
    </cofactor>
</comment>
<gene>
    <name evidence="7" type="ORF">GCM10023144_04050</name>
</gene>
<dbReference type="Gene3D" id="3.40.640.10">
    <property type="entry name" value="Type I PLP-dependent aspartate aminotransferase-like (Major domain)"/>
    <property type="match status" value="1"/>
</dbReference>
<evidence type="ECO:0000256" key="5">
    <source>
        <dbReference type="ARBA" id="ARBA00022898"/>
    </source>
</evidence>
<sequence length="415" mass="45053">MSSPNIAAPARIRRLELPEHSPLAGMSLRAGERQLEANAARLGPLVDLTYADTVRFPPPGWAIESFTAAATRGGLTYTPYRGDAGVRARVAGNVARFLGMPVAAEGELILTPGSQAALYVALASLVERGDKVALVDPDYLTSHRMLRYFGAEVVSIPLWWENAESATLDLDALESAFRSGVRLFLFSNPNNPTGTVHGPDTVARIAALALQHGAFVVADELYSRLVYDGRPFCHIASLDGMKERTVTLLGPSKTESMSGYRLGAAVAPAPILQRMEDVQSVAALRAPAYAQHTLVHWLADDRELVAERIGQYQALRDTAVRRFQRSEVLRVVPSGGTSYLFPKVVGVAASDQEIALRLQNDAGVIINPGYQSGARGTGHFRICFAQEEQLFARKLDDIVGVLERMHAESRLARRA</sequence>
<dbReference type="CDD" id="cd00609">
    <property type="entry name" value="AAT_like"/>
    <property type="match status" value="1"/>
</dbReference>
<evidence type="ECO:0000256" key="4">
    <source>
        <dbReference type="ARBA" id="ARBA00022679"/>
    </source>
</evidence>
<dbReference type="Pfam" id="PF00155">
    <property type="entry name" value="Aminotran_1_2"/>
    <property type="match status" value="1"/>
</dbReference>
<dbReference type="RefSeq" id="WP_345245785.1">
    <property type="nucleotide sequence ID" value="NZ_BAABFO010000001.1"/>
</dbReference>
<dbReference type="SUPFAM" id="SSF53383">
    <property type="entry name" value="PLP-dependent transferases"/>
    <property type="match status" value="1"/>
</dbReference>
<dbReference type="InterPro" id="IPR015422">
    <property type="entry name" value="PyrdxlP-dep_Trfase_small"/>
</dbReference>
<evidence type="ECO:0000313" key="8">
    <source>
        <dbReference type="Proteomes" id="UP001501671"/>
    </source>
</evidence>
<feature type="domain" description="Aminotransferase class I/classII large" evidence="6">
    <location>
        <begin position="63"/>
        <end position="386"/>
    </location>
</feature>
<organism evidence="7 8">
    <name type="scientific">Pigmentiphaga soli</name>
    <dbReference type="NCBI Taxonomy" id="1007095"/>
    <lineage>
        <taxon>Bacteria</taxon>
        <taxon>Pseudomonadati</taxon>
        <taxon>Pseudomonadota</taxon>
        <taxon>Betaproteobacteria</taxon>
        <taxon>Burkholderiales</taxon>
        <taxon>Alcaligenaceae</taxon>
        <taxon>Pigmentiphaga</taxon>
    </lineage>
</organism>
<dbReference type="Proteomes" id="UP001501671">
    <property type="component" value="Unassembled WGS sequence"/>
</dbReference>
<evidence type="ECO:0000259" key="6">
    <source>
        <dbReference type="Pfam" id="PF00155"/>
    </source>
</evidence>
<dbReference type="GO" id="GO:0008483">
    <property type="term" value="F:transaminase activity"/>
    <property type="evidence" value="ECO:0007669"/>
    <property type="project" value="UniProtKB-KW"/>
</dbReference>
<keyword evidence="3 7" id="KW-0032">Aminotransferase</keyword>